<evidence type="ECO:0000256" key="2">
    <source>
        <dbReference type="ARBA" id="ARBA00023125"/>
    </source>
</evidence>
<dbReference type="SMART" id="SM00342">
    <property type="entry name" value="HTH_ARAC"/>
    <property type="match status" value="1"/>
</dbReference>
<keyword evidence="6" id="KW-1185">Reference proteome</keyword>
<dbReference type="PRINTS" id="PR00032">
    <property type="entry name" value="HTHARAC"/>
</dbReference>
<proteinExistence type="predicted"/>
<accession>A0A7X5HUQ2</accession>
<dbReference type="Pfam" id="PF12833">
    <property type="entry name" value="HTH_18"/>
    <property type="match status" value="1"/>
</dbReference>
<dbReference type="EMBL" id="JAAEEH010000009">
    <property type="protein sequence ID" value="NDL67041.1"/>
    <property type="molecule type" value="Genomic_DNA"/>
</dbReference>
<evidence type="ECO:0000256" key="1">
    <source>
        <dbReference type="ARBA" id="ARBA00023015"/>
    </source>
</evidence>
<dbReference type="PANTHER" id="PTHR43280:SF2">
    <property type="entry name" value="HTH-TYPE TRANSCRIPTIONAL REGULATOR EXSA"/>
    <property type="match status" value="1"/>
</dbReference>
<evidence type="ECO:0000259" key="4">
    <source>
        <dbReference type="PROSITE" id="PS01124"/>
    </source>
</evidence>
<protein>
    <submittedName>
        <fullName evidence="5">Helix-turn-helix transcriptional regulator</fullName>
    </submittedName>
</protein>
<dbReference type="AlphaFoldDB" id="A0A7X5HUQ2"/>
<keyword evidence="3" id="KW-0804">Transcription</keyword>
<dbReference type="RefSeq" id="WP_162369767.1">
    <property type="nucleotide sequence ID" value="NZ_JAAEEH010000009.1"/>
</dbReference>
<dbReference type="InterPro" id="IPR020449">
    <property type="entry name" value="Tscrpt_reg_AraC-type_HTH"/>
</dbReference>
<dbReference type="InterPro" id="IPR018062">
    <property type="entry name" value="HTH_AraC-typ_CS"/>
</dbReference>
<evidence type="ECO:0000313" key="5">
    <source>
        <dbReference type="EMBL" id="NDL67041.1"/>
    </source>
</evidence>
<keyword evidence="2" id="KW-0238">DNA-binding</keyword>
<gene>
    <name evidence="5" type="ORF">GXN74_04670</name>
</gene>
<organism evidence="5 6">
    <name type="scientific">Anaerotalea alkaliphila</name>
    <dbReference type="NCBI Taxonomy" id="2662126"/>
    <lineage>
        <taxon>Bacteria</taxon>
        <taxon>Bacillati</taxon>
        <taxon>Bacillota</taxon>
        <taxon>Clostridia</taxon>
        <taxon>Eubacteriales</taxon>
        <taxon>Anaerotalea</taxon>
    </lineage>
</organism>
<dbReference type="PROSITE" id="PS00041">
    <property type="entry name" value="HTH_ARAC_FAMILY_1"/>
    <property type="match status" value="1"/>
</dbReference>
<dbReference type="GO" id="GO:0043565">
    <property type="term" value="F:sequence-specific DNA binding"/>
    <property type="evidence" value="ECO:0007669"/>
    <property type="project" value="InterPro"/>
</dbReference>
<dbReference type="Gene3D" id="1.10.10.60">
    <property type="entry name" value="Homeodomain-like"/>
    <property type="match status" value="2"/>
</dbReference>
<dbReference type="PROSITE" id="PS01124">
    <property type="entry name" value="HTH_ARAC_FAMILY_2"/>
    <property type="match status" value="1"/>
</dbReference>
<feature type="domain" description="HTH araC/xylS-type" evidence="4">
    <location>
        <begin position="308"/>
        <end position="406"/>
    </location>
</feature>
<keyword evidence="1" id="KW-0805">Transcription regulation</keyword>
<sequence>MDRLNEELLDTLTKTSMLLHNLLDLNIEVVDAGNRPVLALVNQELPEPFVAGREALRLHIRDVLRDMPPHTYHHLATGDHLEYLGAGIFRAGRYLGTVIVGPFLTRTPDDLLVAGVLDATGHMGPGRRKIRDFYRTLTIIDSRYYMNLGTLLVNLYNTDLADGQILSGHLSPNLADGPELSPAEEVPSQIDVRYRTEKKLMHAIEMGLKEEALKVWGNFQFNGAYRVPQNPLRAYKNLTFVINTQCRLAAEHSGVPPTDLHGISERFAILIEKTKTISDLHALSLDMISEYCDLVKGHALGGYSKLVRKAIHHIRLHYAEPLTLPLVAKAIPVHPAHLSTRFKEETGMNLTEYISRVRIGEAKFLLEQGTGSVTDIALAVGFGNTNYFSVVFKKLTSMTPTEYGRTHLTP</sequence>
<name>A0A7X5HUQ2_9FIRM</name>
<dbReference type="InterPro" id="IPR018060">
    <property type="entry name" value="HTH_AraC"/>
</dbReference>
<reference evidence="5 6" key="1">
    <citation type="submission" date="2020-01" db="EMBL/GenBank/DDBJ databases">
        <title>Anaeroalcalibacter tamaniensis gen. nov., sp. nov., moderately halophilic strictly anaerobic fermenter bacterium from mud volcano of Taman peninsula.</title>
        <authorList>
            <person name="Frolova A."/>
            <person name="Merkel A.Y."/>
            <person name="Slobodkin A.I."/>
        </authorList>
    </citation>
    <scope>NUCLEOTIDE SEQUENCE [LARGE SCALE GENOMIC DNA]</scope>
    <source>
        <strain evidence="5 6">F-3ap</strain>
    </source>
</reference>
<dbReference type="SUPFAM" id="SSF46689">
    <property type="entry name" value="Homeodomain-like"/>
    <property type="match status" value="2"/>
</dbReference>
<dbReference type="Proteomes" id="UP000461585">
    <property type="component" value="Unassembled WGS sequence"/>
</dbReference>
<evidence type="ECO:0000256" key="3">
    <source>
        <dbReference type="ARBA" id="ARBA00023163"/>
    </source>
</evidence>
<dbReference type="PANTHER" id="PTHR43280">
    <property type="entry name" value="ARAC-FAMILY TRANSCRIPTIONAL REGULATOR"/>
    <property type="match status" value="1"/>
</dbReference>
<dbReference type="GO" id="GO:0003700">
    <property type="term" value="F:DNA-binding transcription factor activity"/>
    <property type="evidence" value="ECO:0007669"/>
    <property type="project" value="InterPro"/>
</dbReference>
<comment type="caution">
    <text evidence="5">The sequence shown here is derived from an EMBL/GenBank/DDBJ whole genome shotgun (WGS) entry which is preliminary data.</text>
</comment>
<evidence type="ECO:0000313" key="6">
    <source>
        <dbReference type="Proteomes" id="UP000461585"/>
    </source>
</evidence>
<dbReference type="InterPro" id="IPR009057">
    <property type="entry name" value="Homeodomain-like_sf"/>
</dbReference>